<dbReference type="EMBL" id="CP012333">
    <property type="protein sequence ID" value="AKU97063.1"/>
    <property type="molecule type" value="Genomic_DNA"/>
</dbReference>
<keyword evidence="2" id="KW-1185">Reference proteome</keyword>
<gene>
    <name evidence="1" type="ORF">AKJ09_03727</name>
</gene>
<sequence>MLKLMMGMRSPRIASAMAAYGFKDSDLQEGWALLHAVGRVKLDANGTPATDTSTLTELDAWENRWFPIASATLERRFPAVHAQIFKNLSQTEGPAVAVSVRTFLERFDQMAQGIGSYGAEGKQAKDVLVSRGLTDTILNDARALLENVGKIAVSKEPAAPQDPKAIEKAENELWAWYLEWSQIARIAVTQRALLKQLGFVSNRAKSHAVDDGEETDDEVPVAGGLAKPAIPVAPNV</sequence>
<organism evidence="1 2">
    <name type="scientific">Labilithrix luteola</name>
    <dbReference type="NCBI Taxonomy" id="1391654"/>
    <lineage>
        <taxon>Bacteria</taxon>
        <taxon>Pseudomonadati</taxon>
        <taxon>Myxococcota</taxon>
        <taxon>Polyangia</taxon>
        <taxon>Polyangiales</taxon>
        <taxon>Labilitrichaceae</taxon>
        <taxon>Labilithrix</taxon>
    </lineage>
</organism>
<name>A0A0K1PU46_9BACT</name>
<protein>
    <submittedName>
        <fullName evidence="1">Uncharacterized protein</fullName>
    </submittedName>
</protein>
<dbReference type="Proteomes" id="UP000064967">
    <property type="component" value="Chromosome"/>
</dbReference>
<accession>A0A0K1PU46</accession>
<reference evidence="1 2" key="1">
    <citation type="submission" date="2015-08" db="EMBL/GenBank/DDBJ databases">
        <authorList>
            <person name="Babu N.S."/>
            <person name="Beckwith C.J."/>
            <person name="Beseler K.G."/>
            <person name="Brison A."/>
            <person name="Carone J.V."/>
            <person name="Caskin T.P."/>
            <person name="Diamond M."/>
            <person name="Durham M.E."/>
            <person name="Foxe J.M."/>
            <person name="Go M."/>
            <person name="Henderson B.A."/>
            <person name="Jones I.B."/>
            <person name="McGettigan J.A."/>
            <person name="Micheletti S.J."/>
            <person name="Nasrallah M.E."/>
            <person name="Ortiz D."/>
            <person name="Piller C.R."/>
            <person name="Privatt S.R."/>
            <person name="Schneider S.L."/>
            <person name="Sharp S."/>
            <person name="Smith T.C."/>
            <person name="Stanton J.D."/>
            <person name="Ullery H.E."/>
            <person name="Wilson R.J."/>
            <person name="Serrano M.G."/>
            <person name="Buck G."/>
            <person name="Lee V."/>
            <person name="Wang Y."/>
            <person name="Carvalho R."/>
            <person name="Voegtly L."/>
            <person name="Shi R."/>
            <person name="Duckworth R."/>
            <person name="Johnson A."/>
            <person name="Loviza R."/>
            <person name="Walstead R."/>
            <person name="Shah Z."/>
            <person name="Kiflezghi M."/>
            <person name="Wade K."/>
            <person name="Ball S.L."/>
            <person name="Bradley K.W."/>
            <person name="Asai D.J."/>
            <person name="Bowman C.A."/>
            <person name="Russell D.A."/>
            <person name="Pope W.H."/>
            <person name="Jacobs-Sera D."/>
            <person name="Hendrix R.W."/>
            <person name="Hatfull G.F."/>
        </authorList>
    </citation>
    <scope>NUCLEOTIDE SEQUENCE [LARGE SCALE GENOMIC DNA]</scope>
    <source>
        <strain evidence="1 2">DSM 27648</strain>
    </source>
</reference>
<evidence type="ECO:0000313" key="1">
    <source>
        <dbReference type="EMBL" id="AKU97063.1"/>
    </source>
</evidence>
<evidence type="ECO:0000313" key="2">
    <source>
        <dbReference type="Proteomes" id="UP000064967"/>
    </source>
</evidence>
<proteinExistence type="predicted"/>
<dbReference type="AlphaFoldDB" id="A0A0K1PU46"/>
<dbReference type="KEGG" id="llu:AKJ09_03727"/>